<evidence type="ECO:0000313" key="1">
    <source>
        <dbReference type="EMBL" id="KAI0085640.1"/>
    </source>
</evidence>
<dbReference type="EMBL" id="MU274929">
    <property type="protein sequence ID" value="KAI0085640.1"/>
    <property type="molecule type" value="Genomic_DNA"/>
</dbReference>
<reference evidence="1" key="1">
    <citation type="journal article" date="2021" name="Environ. Microbiol.">
        <title>Gene family expansions and transcriptome signatures uncover fungal adaptations to wood decay.</title>
        <authorList>
            <person name="Hage H."/>
            <person name="Miyauchi S."/>
            <person name="Viragh M."/>
            <person name="Drula E."/>
            <person name="Min B."/>
            <person name="Chaduli D."/>
            <person name="Navarro D."/>
            <person name="Favel A."/>
            <person name="Norest M."/>
            <person name="Lesage-Meessen L."/>
            <person name="Balint B."/>
            <person name="Merenyi Z."/>
            <person name="de Eugenio L."/>
            <person name="Morin E."/>
            <person name="Martinez A.T."/>
            <person name="Baldrian P."/>
            <person name="Stursova M."/>
            <person name="Martinez M.J."/>
            <person name="Novotny C."/>
            <person name="Magnuson J.K."/>
            <person name="Spatafora J.W."/>
            <person name="Maurice S."/>
            <person name="Pangilinan J."/>
            <person name="Andreopoulos W."/>
            <person name="LaButti K."/>
            <person name="Hundley H."/>
            <person name="Na H."/>
            <person name="Kuo A."/>
            <person name="Barry K."/>
            <person name="Lipzen A."/>
            <person name="Henrissat B."/>
            <person name="Riley R."/>
            <person name="Ahrendt S."/>
            <person name="Nagy L.G."/>
            <person name="Grigoriev I.V."/>
            <person name="Martin F."/>
            <person name="Rosso M.N."/>
        </authorList>
    </citation>
    <scope>NUCLEOTIDE SEQUENCE</scope>
    <source>
        <strain evidence="1">CBS 384.51</strain>
    </source>
</reference>
<keyword evidence="2" id="KW-1185">Reference proteome</keyword>
<sequence length="1361" mass="151624">MNSDEYFDDLDSAFLQEVDAIEAIHTQLKPTRTQTPTRLPQTRPSPAKRPIRSDVIEIDDSDDFGSFFIDEQDLEIIDKLTNEALQSRPSIAGPGRTTFARTSSRATLQTTLDGSILSESERKNSSSSRQSMQRNNSNVYNGFVGQSRTTKQWDRTAFAKSGWRKPQNAKGKEKALGSFDEEIEDEEEGEPEEFEQFPSPCVSVGYPPPMKLEADRLAARRWIYPLNQSRRDYQFNIVRRCLFDNTLVALPTGLGKTFIAGVVMLNFYTWFPEGKVVFVAPTKPLVAQQIEACHKTCGIPGSDAAELTGQNPRPVRARAWQEKRVFYMTPQTLMNDLRSDNCDPRDIILLVIDEAHKGTGDYAYAQVIRYLMAKNPHFRVLALTATPGSKPEAVQAVVDSLHISHIEIRDEQSLDLARYLHKKHIEKHIIAMSEEVITVRDMLAEVMTPMIQKLFNAKLLIGNPNPVSLHPFSCTKSISGLAGRRDRNNFQWAFSMLSSLGTLARIMGYLIEGSMLQCHRALSDFVTGAVSNPELSEKSTASKSKSKKFQKDPKLLEVLQELESLKTRSGGFPVHPKMDKMKTLLVEYFAQKRFDKEDAVANGSGEDISGDSRVMIFVSFRQGVDEVVAFLNDEKPLIRAIPFIGQGTDKLGNKGYGQKEQLDIIKRFKAGEFNVLVSTSIGEEGLDIGEIDMIICYDSQKTPIRMLQRIGRTGRKREGYVHVLLSEEREERNWDKADDNYKDVQRFIIKAEQLELYDDVERLIPDNIKPECVEMVMDIEEYVRSDPNLKKGLKTAKRVRNDDVMRNIPAGASTSFISVKDLLQKGSKKRKKVAEFDEEAGEDDSDDREITAGVTANLRRTLSAPDSTAQRKKKMRRTATVPKSSSKVRTTKKQTQEVTPRDFDEAGLDDSDDEAIGGGVFTSAKHVLKNGPKAQKGKKSATSSLTTTYSPPRTPPQTEQRLSSIEIPSPPDRPLSEQHTDQDDHNEDVRKVKASVQATPSSRDLAEVSVIDLTTPAHQESSPEFCWSSPEPIVDGPPSAQKPNIQTNSSMAWLLDDDDEPPFQVVGSSPVLDRVMNLPSTPDGGDSEPEIIDGSRASPARSSRALHPRINETSHCSPRPSRNKSSGKMQPPALPVRLQAPTKHAPSPSHLDDHNMLSPPPSTFAVRAPGGNLKKRENMASFDSSPIVAAPAARRRLHRQRSQEFFQPIASPKPVKKKKRRFADVVEAQRHNPWIDVEASHSGDENSAGSEDEEALSESDRQFIADHPPTQASPSYDQTAVYRRSLMTQVPGGNMPVFANKPFRGKGAAYGGHSRPGGKAILSSSPPPEEGSDDYYEYGSFVVDDDAEISYVDDSQRLSDL</sequence>
<organism evidence="1 2">
    <name type="scientific">Irpex rosettiformis</name>
    <dbReference type="NCBI Taxonomy" id="378272"/>
    <lineage>
        <taxon>Eukaryota</taxon>
        <taxon>Fungi</taxon>
        <taxon>Dikarya</taxon>
        <taxon>Basidiomycota</taxon>
        <taxon>Agaricomycotina</taxon>
        <taxon>Agaricomycetes</taxon>
        <taxon>Polyporales</taxon>
        <taxon>Irpicaceae</taxon>
        <taxon>Irpex</taxon>
    </lineage>
</organism>
<dbReference type="Proteomes" id="UP001055072">
    <property type="component" value="Unassembled WGS sequence"/>
</dbReference>
<protein>
    <submittedName>
        <fullName evidence="1">Uncharacterized protein</fullName>
    </submittedName>
</protein>
<evidence type="ECO:0000313" key="2">
    <source>
        <dbReference type="Proteomes" id="UP001055072"/>
    </source>
</evidence>
<comment type="caution">
    <text evidence="1">The sequence shown here is derived from an EMBL/GenBank/DDBJ whole genome shotgun (WGS) entry which is preliminary data.</text>
</comment>
<gene>
    <name evidence="1" type="ORF">BDY19DRAFT_964916</name>
</gene>
<accession>A0ACB8TUC7</accession>
<proteinExistence type="predicted"/>
<name>A0ACB8TUC7_9APHY</name>